<comment type="caution">
    <text evidence="1">The sequence shown here is derived from an EMBL/GenBank/DDBJ whole genome shotgun (WGS) entry which is preliminary data.</text>
</comment>
<organism evidence="1">
    <name type="scientific">bioreactor metagenome</name>
    <dbReference type="NCBI Taxonomy" id="1076179"/>
    <lineage>
        <taxon>unclassified sequences</taxon>
        <taxon>metagenomes</taxon>
        <taxon>ecological metagenomes</taxon>
    </lineage>
</organism>
<gene>
    <name evidence="1" type="ORF">SDC9_166773</name>
</gene>
<name>A0A645G5I6_9ZZZZ</name>
<protein>
    <submittedName>
        <fullName evidence="1">Uncharacterized protein</fullName>
    </submittedName>
</protein>
<reference evidence="1" key="1">
    <citation type="submission" date="2019-08" db="EMBL/GenBank/DDBJ databases">
        <authorList>
            <person name="Kucharzyk K."/>
            <person name="Murdoch R.W."/>
            <person name="Higgins S."/>
            <person name="Loffler F."/>
        </authorList>
    </citation>
    <scope>NUCLEOTIDE SEQUENCE</scope>
</reference>
<sequence length="250" mass="26954">MFQHEVAQDGEQGEFPVQRGRQVVMQVVRNALRVIVPEGVEQSVEFSGAVFADEFRVEVDIGPFCADRELRVDDEQRRSSQIPFRIAEDFTDAGGDGGSGVEKKRYVGAEGECEFGQYFFAQFPVMVVEGAEDGGGVGAAAAHTGGDGDVLLDPERPRRGDAGHVGISEGGASGEVFEVLRQSGQRGGDPDAGGGREIGRDPVSRFLERQEQRFQLVIPVRASFQHLQIEVDFRPGGDCDGHAPCSCPVS</sequence>
<proteinExistence type="predicted"/>
<dbReference type="EMBL" id="VSSQ01066956">
    <property type="protein sequence ID" value="MPN19404.1"/>
    <property type="molecule type" value="Genomic_DNA"/>
</dbReference>
<evidence type="ECO:0000313" key="1">
    <source>
        <dbReference type="EMBL" id="MPN19404.1"/>
    </source>
</evidence>
<dbReference type="AlphaFoldDB" id="A0A645G5I6"/>
<accession>A0A645G5I6</accession>